<dbReference type="InterPro" id="IPR029710">
    <property type="entry name" value="LIG4"/>
</dbReference>
<feature type="domain" description="ATP-dependent DNA ligase family profile" evidence="7">
    <location>
        <begin position="391"/>
        <end position="531"/>
    </location>
</feature>
<dbReference type="GO" id="GO:0003910">
    <property type="term" value="F:DNA ligase (ATP) activity"/>
    <property type="evidence" value="ECO:0007669"/>
    <property type="project" value="InterPro"/>
</dbReference>
<keyword evidence="5" id="KW-0539">Nucleus</keyword>
<name>A0A0A1UPH5_9HYPO</name>
<evidence type="ECO:0000313" key="8">
    <source>
        <dbReference type="EMBL" id="EXU97401.1"/>
    </source>
</evidence>
<accession>A0A0A1UPH5</accession>
<sequence>MPIPFVLVCDLLDECHRLCIANKPNTQAVVDWFARHRGRLDAHDTDLAALLSTLLPEKRTDRVYCIKAPTLEKIIGRALMLGSSRIAELALYKQPGQCTDLADCAERILNTTPNPTCNEKLRVSVEEIDEVLHSLASRIKWSSPSIRKSQAALTPRGRCDLEDVYRRLTACEAKWFTRLVLKDYQPLILDSQLVYRCCDSTLPLILKAQDDFATAIQTLQSAKGNMLPNSTRSTSRRDQILAVIKPKLGVKVGRQNWFKGRSIKHCLDMGHGRMSVEQKIDGEYCQIHVDLTSGKPRVQIFSKSGKDSTEDRHKLHGVIIKSLGLGTSTCNVRKRCILEGELVVHNDVVRMSENKILPFHKIRNHVTRRGRLMDVDLDSPSRPRSYENLMIVYYDILLYDDQSLLGVRHSERFKILQKTINCERGRAELVKRTLVDFHRPTAASELRKAFASVITDKGEGLVLKPDDPYFNFQANDGRNSGLCIKLKKEYIGNFGDVGDFAVVGAGFNPTKAKSYRIPNLQWTIFYVGCLNNKEEVKRWNAKPEFTVVSAVELTEPLLKTFISHCNPVSVPLHKNDATKLHIPKGIEAHAALTAVFQNPSVFDLRCFSFDKPGNMGFWTLRFPAVSKIHFDRDYSDAVTFDELQDMAKVARATPDLEDSQENLQWIAKLEGADPRGRAVDAVSQLTATTIPTPSPCSSRPPLSPIMQRQKSRSPEVVRAFRISQKSADMPTASLTTPPPSSPAEEEARKPKRGSKRKCPTSFSPTAAPALQTHLLMTTRLSPIAATKKLRKPLNDVDANVLQQSATPNSSFAEDGVTDHCVGLTKSPPLIHETQENEALGTPDEGNNPTKSDIRCTPITISSDETSQATDISPKVKNGCKFAAEECHLFKHTILLASRALGPSSERTTLLDDHGASEFATSLDDWLQENNYGATLGNKSPRIIILVDTVDKASETKLVLAEIERARKELPRKTRGWIAVYDWRMLEHLKVMEDQNTKKKYYDGFHDPWRRWYCGIV</sequence>
<proteinExistence type="inferred from homology"/>
<dbReference type="PANTHER" id="PTHR45997:SF2">
    <property type="entry name" value="ATP DEPENDENT DNA LIGASE DOMAIN PROTEIN (AFU_ORTHOLOGUE AFUA_5G02430)"/>
    <property type="match status" value="1"/>
</dbReference>
<comment type="caution">
    <text evidence="8">The sequence shown here is derived from an EMBL/GenBank/DDBJ whole genome shotgun (WGS) entry which is preliminary data.</text>
</comment>
<protein>
    <submittedName>
        <fullName evidence="8">ATP-dependent polynucleotide ligase-like protein</fullName>
    </submittedName>
</protein>
<dbReference type="OrthoDB" id="2160351at2759"/>
<dbReference type="InterPro" id="IPR036599">
    <property type="entry name" value="DNA_ligase_N_sf"/>
</dbReference>
<feature type="compositionally biased region" description="Low complexity" evidence="6">
    <location>
        <begin position="688"/>
        <end position="700"/>
    </location>
</feature>
<dbReference type="EMBL" id="JELW01000037">
    <property type="protein sequence ID" value="EXU97401.1"/>
    <property type="molecule type" value="Genomic_DNA"/>
</dbReference>
<dbReference type="InterPro" id="IPR012340">
    <property type="entry name" value="NA-bd_OB-fold"/>
</dbReference>
<dbReference type="SUPFAM" id="SSF56091">
    <property type="entry name" value="DNA ligase/mRNA capping enzyme, catalytic domain"/>
    <property type="match status" value="1"/>
</dbReference>
<dbReference type="Pfam" id="PF04675">
    <property type="entry name" value="DNA_ligase_A_N"/>
    <property type="match status" value="1"/>
</dbReference>
<dbReference type="AlphaFoldDB" id="A0A0A1UPH5"/>
<keyword evidence="2 8" id="KW-0436">Ligase</keyword>
<dbReference type="GO" id="GO:0032807">
    <property type="term" value="C:DNA ligase IV complex"/>
    <property type="evidence" value="ECO:0007669"/>
    <property type="project" value="TreeGrafter"/>
</dbReference>
<evidence type="ECO:0000256" key="3">
    <source>
        <dbReference type="ARBA" id="ARBA00022741"/>
    </source>
</evidence>
<dbReference type="InterPro" id="IPR012310">
    <property type="entry name" value="DNA_ligase_ATP-dep_cent"/>
</dbReference>
<dbReference type="GO" id="GO:0006297">
    <property type="term" value="P:nucleotide-excision repair, DNA gap filling"/>
    <property type="evidence" value="ECO:0007669"/>
    <property type="project" value="TreeGrafter"/>
</dbReference>
<feature type="compositionally biased region" description="Basic residues" evidence="6">
    <location>
        <begin position="749"/>
        <end position="758"/>
    </location>
</feature>
<dbReference type="Pfam" id="PF01068">
    <property type="entry name" value="DNA_ligase_A_M"/>
    <property type="match status" value="1"/>
</dbReference>
<dbReference type="GO" id="GO:0005524">
    <property type="term" value="F:ATP binding"/>
    <property type="evidence" value="ECO:0007669"/>
    <property type="project" value="UniProtKB-KW"/>
</dbReference>
<evidence type="ECO:0000256" key="4">
    <source>
        <dbReference type="ARBA" id="ARBA00022840"/>
    </source>
</evidence>
<feature type="region of interest" description="Disordered" evidence="6">
    <location>
        <begin position="688"/>
        <end position="766"/>
    </location>
</feature>
<dbReference type="GO" id="GO:0006303">
    <property type="term" value="P:double-strand break repair via nonhomologous end joining"/>
    <property type="evidence" value="ECO:0007669"/>
    <property type="project" value="TreeGrafter"/>
</dbReference>
<keyword evidence="4" id="KW-0067">ATP-binding</keyword>
<dbReference type="Proteomes" id="UP000030151">
    <property type="component" value="Unassembled WGS sequence"/>
</dbReference>
<gene>
    <name evidence="8" type="ORF">X797_009506</name>
</gene>
<evidence type="ECO:0000256" key="1">
    <source>
        <dbReference type="ARBA" id="ARBA00007572"/>
    </source>
</evidence>
<evidence type="ECO:0000256" key="6">
    <source>
        <dbReference type="SAM" id="MobiDB-lite"/>
    </source>
</evidence>
<evidence type="ECO:0000313" key="9">
    <source>
        <dbReference type="Proteomes" id="UP000030151"/>
    </source>
</evidence>
<dbReference type="Gene3D" id="1.10.3260.10">
    <property type="entry name" value="DNA ligase, ATP-dependent, N-terminal domain"/>
    <property type="match status" value="1"/>
</dbReference>
<dbReference type="Gene3D" id="3.30.470.30">
    <property type="entry name" value="DNA ligase/mRNA capping enzyme"/>
    <property type="match status" value="1"/>
</dbReference>
<evidence type="ECO:0000256" key="2">
    <source>
        <dbReference type="ARBA" id="ARBA00022598"/>
    </source>
</evidence>
<dbReference type="GO" id="GO:0003677">
    <property type="term" value="F:DNA binding"/>
    <property type="evidence" value="ECO:0007669"/>
    <property type="project" value="InterPro"/>
</dbReference>
<dbReference type="PROSITE" id="PS50160">
    <property type="entry name" value="DNA_LIGASE_A3"/>
    <property type="match status" value="1"/>
</dbReference>
<comment type="similarity">
    <text evidence="1">Belongs to the ATP-dependent DNA ligase family.</text>
</comment>
<reference evidence="8 9" key="1">
    <citation type="submission" date="2014-02" db="EMBL/GenBank/DDBJ databases">
        <title>The genome sequence of the entomopathogenic fungus Metarhizium robertsii ARSEF 2575.</title>
        <authorList>
            <person name="Giuliano Garisto Donzelli B."/>
            <person name="Roe B.A."/>
            <person name="Macmil S.L."/>
            <person name="Krasnoff S.B."/>
            <person name="Gibson D.M."/>
        </authorList>
    </citation>
    <scope>NUCLEOTIDE SEQUENCE [LARGE SCALE GENOMIC DNA]</scope>
    <source>
        <strain evidence="8 9">ARSEF 2575</strain>
    </source>
</reference>
<organism evidence="8 9">
    <name type="scientific">Metarhizium robertsii</name>
    <dbReference type="NCBI Taxonomy" id="568076"/>
    <lineage>
        <taxon>Eukaryota</taxon>
        <taxon>Fungi</taxon>
        <taxon>Dikarya</taxon>
        <taxon>Ascomycota</taxon>
        <taxon>Pezizomycotina</taxon>
        <taxon>Sordariomycetes</taxon>
        <taxon>Hypocreomycetidae</taxon>
        <taxon>Hypocreales</taxon>
        <taxon>Clavicipitaceae</taxon>
        <taxon>Metarhizium</taxon>
    </lineage>
</organism>
<evidence type="ECO:0000256" key="5">
    <source>
        <dbReference type="ARBA" id="ARBA00023242"/>
    </source>
</evidence>
<keyword evidence="3" id="KW-0547">Nucleotide-binding</keyword>
<dbReference type="Gene3D" id="2.40.50.140">
    <property type="entry name" value="Nucleic acid-binding proteins"/>
    <property type="match status" value="1"/>
</dbReference>
<dbReference type="eggNOG" id="KOG0967">
    <property type="taxonomic scope" value="Eukaryota"/>
</dbReference>
<dbReference type="HOGENOM" id="CLU_004299_4_0_1"/>
<dbReference type="InterPro" id="IPR012308">
    <property type="entry name" value="DNA_ligase_ATP-dep_N"/>
</dbReference>
<dbReference type="GO" id="GO:0006310">
    <property type="term" value="P:DNA recombination"/>
    <property type="evidence" value="ECO:0007669"/>
    <property type="project" value="InterPro"/>
</dbReference>
<evidence type="ECO:0000259" key="7">
    <source>
        <dbReference type="PROSITE" id="PS50160"/>
    </source>
</evidence>
<dbReference type="PANTHER" id="PTHR45997">
    <property type="entry name" value="DNA LIGASE 4"/>
    <property type="match status" value="1"/>
</dbReference>